<comment type="caution">
    <text evidence="1">The sequence shown here is derived from an EMBL/GenBank/DDBJ whole genome shotgun (WGS) entry which is preliminary data.</text>
</comment>
<reference evidence="1 2" key="1">
    <citation type="submission" date="2017-09" db="EMBL/GenBank/DDBJ databases">
        <title>Depth-based differentiation of microbial function through sediment-hosted aquifers and enrichment of novel symbionts in the deep terrestrial subsurface.</title>
        <authorList>
            <person name="Probst A.J."/>
            <person name="Ladd B."/>
            <person name="Jarett J.K."/>
            <person name="Geller-Mcgrath D.E."/>
            <person name="Sieber C.M."/>
            <person name="Emerson J.B."/>
            <person name="Anantharaman K."/>
            <person name="Thomas B.C."/>
            <person name="Malmstrom R."/>
            <person name="Stieglmeier M."/>
            <person name="Klingl A."/>
            <person name="Woyke T."/>
            <person name="Ryan C.M."/>
            <person name="Banfield J.F."/>
        </authorList>
    </citation>
    <scope>NUCLEOTIDE SEQUENCE [LARGE SCALE GENOMIC DNA]</scope>
    <source>
        <strain evidence="1">CG11_big_fil_rev_8_21_14_0_20_40_15</strain>
    </source>
</reference>
<proteinExistence type="predicted"/>
<gene>
    <name evidence="1" type="ORF">COV84_00840</name>
</gene>
<name>A0A2H0KTS7_9BACT</name>
<dbReference type="Proteomes" id="UP000229317">
    <property type="component" value="Unassembled WGS sequence"/>
</dbReference>
<evidence type="ECO:0000313" key="1">
    <source>
        <dbReference type="EMBL" id="PIQ75516.1"/>
    </source>
</evidence>
<sequence length="132" mass="14771">MDKNEKRQKIEWTVKDFLRGGDREVTLRFDPNDVITLRCHCEYDSALCAKEGNRVMLLRKVEVKNKDGSWSLYPSVTWLDGVENEEQLMTRAIIKKTGEKGATIMGSTDGVPDGELMVGAKAAGIYTESIDG</sequence>
<organism evidence="1 2">
    <name type="scientific">Candidatus Portnoybacteria bacterium CG11_big_fil_rev_8_21_14_0_20_40_15</name>
    <dbReference type="NCBI Taxonomy" id="1974817"/>
    <lineage>
        <taxon>Bacteria</taxon>
        <taxon>Candidatus Portnoyibacteriota</taxon>
    </lineage>
</organism>
<evidence type="ECO:0000313" key="2">
    <source>
        <dbReference type="Proteomes" id="UP000229317"/>
    </source>
</evidence>
<accession>A0A2H0KTS7</accession>
<dbReference type="AlphaFoldDB" id="A0A2H0KTS7"/>
<protein>
    <submittedName>
        <fullName evidence="1">Uncharacterized protein</fullName>
    </submittedName>
</protein>
<dbReference type="EMBL" id="PCVO01000012">
    <property type="protein sequence ID" value="PIQ75516.1"/>
    <property type="molecule type" value="Genomic_DNA"/>
</dbReference>